<proteinExistence type="predicted"/>
<evidence type="ECO:0000313" key="2">
    <source>
        <dbReference type="EMBL" id="OIT30717.1"/>
    </source>
</evidence>
<keyword evidence="3" id="KW-1185">Reference proteome</keyword>
<organism evidence="2 3">
    <name type="scientific">Nicotiana attenuata</name>
    <name type="common">Coyote tobacco</name>
    <dbReference type="NCBI Taxonomy" id="49451"/>
    <lineage>
        <taxon>Eukaryota</taxon>
        <taxon>Viridiplantae</taxon>
        <taxon>Streptophyta</taxon>
        <taxon>Embryophyta</taxon>
        <taxon>Tracheophyta</taxon>
        <taxon>Spermatophyta</taxon>
        <taxon>Magnoliopsida</taxon>
        <taxon>eudicotyledons</taxon>
        <taxon>Gunneridae</taxon>
        <taxon>Pentapetalae</taxon>
        <taxon>asterids</taxon>
        <taxon>lamiids</taxon>
        <taxon>Solanales</taxon>
        <taxon>Solanaceae</taxon>
        <taxon>Nicotianoideae</taxon>
        <taxon>Nicotianeae</taxon>
        <taxon>Nicotiana</taxon>
    </lineage>
</organism>
<comment type="caution">
    <text evidence="2">The sequence shown here is derived from an EMBL/GenBank/DDBJ whole genome shotgun (WGS) entry which is preliminary data.</text>
</comment>
<gene>
    <name evidence="2" type="ORF">A4A49_59612</name>
</gene>
<feature type="compositionally biased region" description="Polar residues" evidence="1">
    <location>
        <begin position="23"/>
        <end position="32"/>
    </location>
</feature>
<feature type="region of interest" description="Disordered" evidence="1">
    <location>
        <begin position="18"/>
        <end position="88"/>
    </location>
</feature>
<dbReference type="AlphaFoldDB" id="A0A314KNE0"/>
<sequence>HSNSNSNAPALAPAAIHVAEQAVSESPVSPSATLEPPVETSALPVLQDADANQAESAVSSEETLAEDPTHQDHPLPAVTTRKSGRSSKPSIWLKDYVATVKSTKDTPYTISNFITYDHLSENYKSFLGSFSEPTEPKSFKEAC</sequence>
<feature type="non-terminal residue" evidence="2">
    <location>
        <position position="143"/>
    </location>
</feature>
<feature type="compositionally biased region" description="Polar residues" evidence="1">
    <location>
        <begin position="53"/>
        <end position="62"/>
    </location>
</feature>
<reference evidence="2" key="1">
    <citation type="submission" date="2016-11" db="EMBL/GenBank/DDBJ databases">
        <title>The genome of Nicotiana attenuata.</title>
        <authorList>
            <person name="Xu S."/>
            <person name="Brockmoeller T."/>
            <person name="Gaquerel E."/>
            <person name="Navarro A."/>
            <person name="Kuhl H."/>
            <person name="Gase K."/>
            <person name="Ling Z."/>
            <person name="Zhou W."/>
            <person name="Kreitzer C."/>
            <person name="Stanke M."/>
            <person name="Tang H."/>
            <person name="Lyons E."/>
            <person name="Pandey P."/>
            <person name="Pandey S.P."/>
            <person name="Timmermann B."/>
            <person name="Baldwin I.T."/>
        </authorList>
    </citation>
    <scope>NUCLEOTIDE SEQUENCE [LARGE SCALE GENOMIC DNA]</scope>
    <source>
        <strain evidence="2">UT</strain>
    </source>
</reference>
<dbReference type="EMBL" id="MJEQ01001441">
    <property type="protein sequence ID" value="OIT30717.1"/>
    <property type="molecule type" value="Genomic_DNA"/>
</dbReference>
<name>A0A314KNE0_NICAT</name>
<feature type="non-terminal residue" evidence="2">
    <location>
        <position position="1"/>
    </location>
</feature>
<evidence type="ECO:0000256" key="1">
    <source>
        <dbReference type="SAM" id="MobiDB-lite"/>
    </source>
</evidence>
<protein>
    <submittedName>
        <fullName evidence="2">Uncharacterized protein</fullName>
    </submittedName>
</protein>
<dbReference type="Gramene" id="OIT30717">
    <property type="protein sequence ID" value="OIT30717"/>
    <property type="gene ID" value="A4A49_59612"/>
</dbReference>
<evidence type="ECO:0000313" key="3">
    <source>
        <dbReference type="Proteomes" id="UP000187609"/>
    </source>
</evidence>
<accession>A0A314KNE0</accession>
<dbReference type="Proteomes" id="UP000187609">
    <property type="component" value="Unassembled WGS sequence"/>
</dbReference>